<dbReference type="OrthoDB" id="2021138at2759"/>
<dbReference type="STRING" id="166423.A0A0M8ZUR3"/>
<keyword evidence="4" id="KW-1185">Reference proteome</keyword>
<proteinExistence type="predicted"/>
<evidence type="ECO:0000313" key="4">
    <source>
        <dbReference type="Proteomes" id="UP000053105"/>
    </source>
</evidence>
<dbReference type="SMART" id="SM00369">
    <property type="entry name" value="LRR_TYP"/>
    <property type="match status" value="5"/>
</dbReference>
<gene>
    <name evidence="3" type="ORF">WN51_01640</name>
</gene>
<dbReference type="InterPro" id="IPR032675">
    <property type="entry name" value="LRR_dom_sf"/>
</dbReference>
<keyword evidence="2" id="KW-0677">Repeat</keyword>
<dbReference type="PANTHER" id="PTHR48051">
    <property type="match status" value="1"/>
</dbReference>
<dbReference type="Proteomes" id="UP000053105">
    <property type="component" value="Unassembled WGS sequence"/>
</dbReference>
<reference evidence="3 4" key="1">
    <citation type="submission" date="2015-07" db="EMBL/GenBank/DDBJ databases">
        <title>The genome of Melipona quadrifasciata.</title>
        <authorList>
            <person name="Pan H."/>
            <person name="Kapheim K."/>
        </authorList>
    </citation>
    <scope>NUCLEOTIDE SEQUENCE [LARGE SCALE GENOMIC DNA]</scope>
    <source>
        <strain evidence="3">0111107301</strain>
        <tissue evidence="3">Whole body</tissue>
    </source>
</reference>
<dbReference type="EMBL" id="KQ435840">
    <property type="protein sequence ID" value="KOX71367.1"/>
    <property type="molecule type" value="Genomic_DNA"/>
</dbReference>
<dbReference type="GO" id="GO:0005737">
    <property type="term" value="C:cytoplasm"/>
    <property type="evidence" value="ECO:0007669"/>
    <property type="project" value="TreeGrafter"/>
</dbReference>
<dbReference type="InterPro" id="IPR050216">
    <property type="entry name" value="LRR_domain-containing"/>
</dbReference>
<dbReference type="SUPFAM" id="SSF52058">
    <property type="entry name" value="L domain-like"/>
    <property type="match status" value="1"/>
</dbReference>
<dbReference type="AlphaFoldDB" id="A0A0M8ZUR3"/>
<evidence type="ECO:0000256" key="1">
    <source>
        <dbReference type="ARBA" id="ARBA00022614"/>
    </source>
</evidence>
<dbReference type="InterPro" id="IPR003591">
    <property type="entry name" value="Leu-rich_rpt_typical-subtyp"/>
</dbReference>
<evidence type="ECO:0000313" key="3">
    <source>
        <dbReference type="EMBL" id="KOX71367.1"/>
    </source>
</evidence>
<evidence type="ECO:0000256" key="2">
    <source>
        <dbReference type="ARBA" id="ARBA00022737"/>
    </source>
</evidence>
<sequence>MDSDSTEMVKEIKNKVILHWNCRGLVEFPEAIRTYGTHIQEIYLKWNKLTTLPPWIIELFNVTNLYIYGNLIKEVPLELCQMNQLTVLDLSANKLEQIPSYIGNLISLKSLLFNDNSVSKLPFGKFLDATKMNKMHNLEILSISGNKFVALPEWIGSLPKLKELTADNNCLKELPNRLTLSPQLSIISVCSNRLLRYLPLNGFVSSPCIRFDANIHLNYLSYPLIHQLTAQIQDSFVQSQRNVLGYGCFTTHCENNTLRTNIKLKIKINALHEKDTDFTIDLPRQLLKVHNIRENKVISLWELALRKVYTERYKHTLNISVSPISINVQYEPITIRNYQKLDFNVSCNLLMNGPISICVNFQCQQPIFTEAWIIVGISHYTESITTVALCCCKRCAAEFSKHSNMIIRHSWHCIN</sequence>
<organism evidence="3 4">
    <name type="scientific">Melipona quadrifasciata</name>
    <dbReference type="NCBI Taxonomy" id="166423"/>
    <lineage>
        <taxon>Eukaryota</taxon>
        <taxon>Metazoa</taxon>
        <taxon>Ecdysozoa</taxon>
        <taxon>Arthropoda</taxon>
        <taxon>Hexapoda</taxon>
        <taxon>Insecta</taxon>
        <taxon>Pterygota</taxon>
        <taxon>Neoptera</taxon>
        <taxon>Endopterygota</taxon>
        <taxon>Hymenoptera</taxon>
        <taxon>Apocrita</taxon>
        <taxon>Aculeata</taxon>
        <taxon>Apoidea</taxon>
        <taxon>Anthophila</taxon>
        <taxon>Apidae</taxon>
        <taxon>Melipona</taxon>
    </lineage>
</organism>
<dbReference type="Pfam" id="PF00560">
    <property type="entry name" value="LRR_1"/>
    <property type="match status" value="2"/>
</dbReference>
<dbReference type="Gene3D" id="3.80.10.10">
    <property type="entry name" value="Ribonuclease Inhibitor"/>
    <property type="match status" value="1"/>
</dbReference>
<name>A0A0M8ZUR3_9HYME</name>
<protein>
    <submittedName>
        <fullName evidence="3">Protein lap4</fullName>
    </submittedName>
</protein>
<dbReference type="PROSITE" id="PS51450">
    <property type="entry name" value="LRR"/>
    <property type="match status" value="2"/>
</dbReference>
<dbReference type="PANTHER" id="PTHR48051:SF1">
    <property type="entry name" value="RAS SUPPRESSOR PROTEIN 1"/>
    <property type="match status" value="1"/>
</dbReference>
<accession>A0A0M8ZUR3</accession>
<dbReference type="InterPro" id="IPR001611">
    <property type="entry name" value="Leu-rich_rpt"/>
</dbReference>
<keyword evidence="1" id="KW-0433">Leucine-rich repeat</keyword>